<dbReference type="PROSITE" id="PS51793">
    <property type="entry name" value="MIS18"/>
    <property type="match status" value="1"/>
</dbReference>
<evidence type="ECO:0000259" key="4">
    <source>
        <dbReference type="PROSITE" id="PS51793"/>
    </source>
</evidence>
<accession>A0AAE0BZD3</accession>
<dbReference type="Proteomes" id="UP001190700">
    <property type="component" value="Unassembled WGS sequence"/>
</dbReference>
<reference evidence="5 6" key="1">
    <citation type="journal article" date="2015" name="Genome Biol. Evol.">
        <title>Comparative Genomics of a Bacterivorous Green Alga Reveals Evolutionary Causalities and Consequences of Phago-Mixotrophic Mode of Nutrition.</title>
        <authorList>
            <person name="Burns J.A."/>
            <person name="Paasch A."/>
            <person name="Narechania A."/>
            <person name="Kim E."/>
        </authorList>
    </citation>
    <scope>NUCLEOTIDE SEQUENCE [LARGE SCALE GENOMIC DNA]</scope>
    <source>
        <strain evidence="5 6">PLY_AMNH</strain>
    </source>
</reference>
<comment type="caution">
    <text evidence="5">The sequence shown here is derived from an EMBL/GenBank/DDBJ whole genome shotgun (WGS) entry which is preliminary data.</text>
</comment>
<evidence type="ECO:0000313" key="5">
    <source>
        <dbReference type="EMBL" id="KAK3245576.1"/>
    </source>
</evidence>
<organism evidence="5 6">
    <name type="scientific">Cymbomonas tetramitiformis</name>
    <dbReference type="NCBI Taxonomy" id="36881"/>
    <lineage>
        <taxon>Eukaryota</taxon>
        <taxon>Viridiplantae</taxon>
        <taxon>Chlorophyta</taxon>
        <taxon>Pyramimonadophyceae</taxon>
        <taxon>Pyramimonadales</taxon>
        <taxon>Pyramimonadaceae</taxon>
        <taxon>Cymbomonas</taxon>
    </lineage>
</organism>
<name>A0AAE0BZD3_9CHLO</name>
<dbReference type="InterPro" id="IPR004910">
    <property type="entry name" value="Yippee/Mis18/Cereblon"/>
</dbReference>
<feature type="domain" description="Mis18" evidence="4">
    <location>
        <begin position="16"/>
        <end position="69"/>
    </location>
</feature>
<evidence type="ECO:0000313" key="6">
    <source>
        <dbReference type="Proteomes" id="UP001190700"/>
    </source>
</evidence>
<keyword evidence="1" id="KW-0479">Metal-binding</keyword>
<evidence type="ECO:0000256" key="3">
    <source>
        <dbReference type="RuleBase" id="RU110713"/>
    </source>
</evidence>
<dbReference type="EMBL" id="LGRX02030520">
    <property type="protein sequence ID" value="KAK3245576.1"/>
    <property type="molecule type" value="Genomic_DNA"/>
</dbReference>
<sequence length="69" mass="7363">MEQSLCAPSQTPLDTPLVLQCQTCRTILGDSNFFVCSQAQLQTLTLRGASSVSIAEETHVVHSGAAQGW</sequence>
<evidence type="ECO:0000256" key="2">
    <source>
        <dbReference type="ARBA" id="ARBA00022833"/>
    </source>
</evidence>
<keyword evidence="6" id="KW-1185">Reference proteome</keyword>
<dbReference type="InterPro" id="IPR034752">
    <property type="entry name" value="Mis18"/>
</dbReference>
<proteinExistence type="inferred from homology"/>
<protein>
    <recommendedName>
        <fullName evidence="3">Protein yippee-like</fullName>
    </recommendedName>
</protein>
<dbReference type="GO" id="GO:0046872">
    <property type="term" value="F:metal ion binding"/>
    <property type="evidence" value="ECO:0007669"/>
    <property type="project" value="UniProtKB-KW"/>
</dbReference>
<keyword evidence="2" id="KW-0862">Zinc</keyword>
<comment type="similarity">
    <text evidence="3">Belongs to the yippee family.</text>
</comment>
<dbReference type="Pfam" id="PF03226">
    <property type="entry name" value="Yippee-Mis18"/>
    <property type="match status" value="1"/>
</dbReference>
<dbReference type="AlphaFoldDB" id="A0AAE0BZD3"/>
<gene>
    <name evidence="5" type="ORF">CYMTET_44862</name>
</gene>
<evidence type="ECO:0000256" key="1">
    <source>
        <dbReference type="ARBA" id="ARBA00022723"/>
    </source>
</evidence>